<evidence type="ECO:0000313" key="4">
    <source>
        <dbReference type="Proteomes" id="UP000272464"/>
    </source>
</evidence>
<accession>A0A3S1BQA9</accession>
<dbReference type="OrthoDB" id="4822551at2"/>
<organism evidence="3 4">
    <name type="scientific">Paenibacillus zeisoli</name>
    <dbReference type="NCBI Taxonomy" id="2496267"/>
    <lineage>
        <taxon>Bacteria</taxon>
        <taxon>Bacillati</taxon>
        <taxon>Bacillota</taxon>
        <taxon>Bacilli</taxon>
        <taxon>Bacillales</taxon>
        <taxon>Paenibacillaceae</taxon>
        <taxon>Paenibacillus</taxon>
    </lineage>
</organism>
<dbReference type="EMBL" id="RZNX01000012">
    <property type="protein sequence ID" value="RUT28034.1"/>
    <property type="molecule type" value="Genomic_DNA"/>
</dbReference>
<keyword evidence="1" id="KW-0812">Transmembrane</keyword>
<gene>
    <name evidence="3" type="ORF">EJP77_18635</name>
</gene>
<dbReference type="Proteomes" id="UP000272464">
    <property type="component" value="Unassembled WGS sequence"/>
</dbReference>
<dbReference type="PANTHER" id="PTHR36834:SF1">
    <property type="entry name" value="INTEGRAL MEMBRANE PROTEIN"/>
    <property type="match status" value="1"/>
</dbReference>
<dbReference type="Pfam" id="PF04892">
    <property type="entry name" value="VanZ"/>
    <property type="match status" value="1"/>
</dbReference>
<dbReference type="RefSeq" id="WP_127200773.1">
    <property type="nucleotide sequence ID" value="NZ_RZNX01000012.1"/>
</dbReference>
<feature type="transmembrane region" description="Helical" evidence="1">
    <location>
        <begin position="73"/>
        <end position="90"/>
    </location>
</feature>
<feature type="transmembrane region" description="Helical" evidence="1">
    <location>
        <begin position="12"/>
        <end position="32"/>
    </location>
</feature>
<proteinExistence type="predicted"/>
<evidence type="ECO:0000256" key="1">
    <source>
        <dbReference type="SAM" id="Phobius"/>
    </source>
</evidence>
<evidence type="ECO:0000313" key="3">
    <source>
        <dbReference type="EMBL" id="RUT28034.1"/>
    </source>
</evidence>
<feature type="transmembrane region" description="Helical" evidence="1">
    <location>
        <begin position="97"/>
        <end position="116"/>
    </location>
</feature>
<feature type="domain" description="VanZ-like" evidence="2">
    <location>
        <begin position="21"/>
        <end position="142"/>
    </location>
</feature>
<sequence length="150" mass="17347">MFRNTFFQNKYLNTLILAGSLVYALIMIKLLFLRGTTYYNSSYQNYNLIPFKTIKQYALHREHYNLDTWVKNLFGNIILFIPLGVIFPLLNTRYLRTIPFLLVVILVLLAVELIQLFTKVGSFDVDDIILNTFGALIGFVATVAALRSRK</sequence>
<dbReference type="InterPro" id="IPR053150">
    <property type="entry name" value="Teicoplanin_resist-assoc"/>
</dbReference>
<feature type="transmembrane region" description="Helical" evidence="1">
    <location>
        <begin position="128"/>
        <end position="146"/>
    </location>
</feature>
<keyword evidence="4" id="KW-1185">Reference proteome</keyword>
<comment type="caution">
    <text evidence="3">The sequence shown here is derived from an EMBL/GenBank/DDBJ whole genome shotgun (WGS) entry which is preliminary data.</text>
</comment>
<dbReference type="InterPro" id="IPR006976">
    <property type="entry name" value="VanZ-like"/>
</dbReference>
<dbReference type="PANTHER" id="PTHR36834">
    <property type="entry name" value="MEMBRANE PROTEIN-RELATED"/>
    <property type="match status" value="1"/>
</dbReference>
<protein>
    <submittedName>
        <fullName evidence="3">VanZ family protein</fullName>
    </submittedName>
</protein>
<name>A0A3S1BQA9_9BACL</name>
<keyword evidence="1" id="KW-1133">Transmembrane helix</keyword>
<reference evidence="3 4" key="1">
    <citation type="submission" date="2018-12" db="EMBL/GenBank/DDBJ databases">
        <authorList>
            <person name="Sun L."/>
            <person name="Chen Z."/>
        </authorList>
    </citation>
    <scope>NUCLEOTIDE SEQUENCE [LARGE SCALE GENOMIC DNA]</scope>
    <source>
        <strain evidence="3 4">3-5-3</strain>
    </source>
</reference>
<evidence type="ECO:0000259" key="2">
    <source>
        <dbReference type="Pfam" id="PF04892"/>
    </source>
</evidence>
<dbReference type="AlphaFoldDB" id="A0A3S1BQA9"/>
<keyword evidence="1" id="KW-0472">Membrane</keyword>